<dbReference type="SUPFAM" id="SSF55729">
    <property type="entry name" value="Acyl-CoA N-acyltransferases (Nat)"/>
    <property type="match status" value="1"/>
</dbReference>
<dbReference type="Proteomes" id="UP001596524">
    <property type="component" value="Unassembled WGS sequence"/>
</dbReference>
<dbReference type="EC" id="2.3.-.-" evidence="2"/>
<dbReference type="InterPro" id="IPR000182">
    <property type="entry name" value="GNAT_dom"/>
</dbReference>
<feature type="domain" description="N-acetyltransferase" evidence="1">
    <location>
        <begin position="4"/>
        <end position="170"/>
    </location>
</feature>
<keyword evidence="2" id="KW-0012">Acyltransferase</keyword>
<evidence type="ECO:0000313" key="2">
    <source>
        <dbReference type="EMBL" id="MFC7359551.1"/>
    </source>
</evidence>
<protein>
    <submittedName>
        <fullName evidence="2">GNAT family N-acetyltransferase</fullName>
        <ecNumber evidence="2">2.3.-.-</ecNumber>
    </submittedName>
</protein>
<dbReference type="EMBL" id="JBHTCH010000004">
    <property type="protein sequence ID" value="MFC7359551.1"/>
    <property type="molecule type" value="Genomic_DNA"/>
</dbReference>
<dbReference type="PROSITE" id="PS51186">
    <property type="entry name" value="GNAT"/>
    <property type="match status" value="1"/>
</dbReference>
<dbReference type="Gene3D" id="3.40.630.30">
    <property type="match status" value="1"/>
</dbReference>
<reference evidence="3" key="1">
    <citation type="journal article" date="2019" name="Int. J. Syst. Evol. Microbiol.">
        <title>The Global Catalogue of Microorganisms (GCM) 10K type strain sequencing project: providing services to taxonomists for standard genome sequencing and annotation.</title>
        <authorList>
            <consortium name="The Broad Institute Genomics Platform"/>
            <consortium name="The Broad Institute Genome Sequencing Center for Infectious Disease"/>
            <person name="Wu L."/>
            <person name="Ma J."/>
        </authorList>
    </citation>
    <scope>NUCLEOTIDE SEQUENCE [LARGE SCALE GENOMIC DNA]</scope>
    <source>
        <strain evidence="3">FCH27</strain>
    </source>
</reference>
<evidence type="ECO:0000313" key="3">
    <source>
        <dbReference type="Proteomes" id="UP001596524"/>
    </source>
</evidence>
<dbReference type="Pfam" id="PF00583">
    <property type="entry name" value="Acetyltransf_1"/>
    <property type="match status" value="1"/>
</dbReference>
<proteinExistence type="predicted"/>
<accession>A0ABW2MX32</accession>
<comment type="caution">
    <text evidence="2">The sequence shown here is derived from an EMBL/GenBank/DDBJ whole genome shotgun (WGS) entry which is preliminary data.</text>
</comment>
<dbReference type="RefSeq" id="WP_255889656.1">
    <property type="nucleotide sequence ID" value="NZ_JAFMZM010000002.1"/>
</dbReference>
<name>A0ABW2MX32_9ACTN</name>
<dbReference type="InterPro" id="IPR016181">
    <property type="entry name" value="Acyl_CoA_acyltransferase"/>
</dbReference>
<gene>
    <name evidence="2" type="ORF">ACFQO6_04660</name>
</gene>
<keyword evidence="2" id="KW-0808">Transferase</keyword>
<evidence type="ECO:0000259" key="1">
    <source>
        <dbReference type="PROSITE" id="PS51186"/>
    </source>
</evidence>
<organism evidence="2 3">
    <name type="scientific">Nocardioides astragali</name>
    <dbReference type="NCBI Taxonomy" id="1776736"/>
    <lineage>
        <taxon>Bacteria</taxon>
        <taxon>Bacillati</taxon>
        <taxon>Actinomycetota</taxon>
        <taxon>Actinomycetes</taxon>
        <taxon>Propionibacteriales</taxon>
        <taxon>Nocardioidaceae</taxon>
        <taxon>Nocardioides</taxon>
    </lineage>
</organism>
<dbReference type="GO" id="GO:0016746">
    <property type="term" value="F:acyltransferase activity"/>
    <property type="evidence" value="ECO:0007669"/>
    <property type="project" value="UniProtKB-KW"/>
</dbReference>
<sequence length="178" mass="19674">MSEVVLVEGAVDGLLTDELWPLYRSVFGDFDDLETWRQQVWDRHTARAGFRLALARLDGRLVGFGYGYTGERGQWWTDNAARVLHPAVAADWLGGHFELVSIGVAGQARGAGIGRQVITELTEGLQQPRWVLMTSSDPEDPARRLYRSAGWAVIGPGLTEDQVVMGRAWPTYGGSETE</sequence>
<keyword evidence="3" id="KW-1185">Reference proteome</keyword>